<dbReference type="GO" id="GO:0016874">
    <property type="term" value="F:ligase activity"/>
    <property type="evidence" value="ECO:0007669"/>
    <property type="project" value="UniProtKB-KW"/>
</dbReference>
<dbReference type="InterPro" id="IPR020845">
    <property type="entry name" value="AMP-binding_CS"/>
</dbReference>
<dbReference type="SUPFAM" id="SSF56801">
    <property type="entry name" value="Acetyl-CoA synthetase-like"/>
    <property type="match status" value="1"/>
</dbReference>
<dbReference type="Gene3D" id="3.30.300.30">
    <property type="match status" value="1"/>
</dbReference>
<protein>
    <submittedName>
        <fullName evidence="7">Fatty acyl-AMP ligase</fullName>
    </submittedName>
</protein>
<proteinExistence type="inferred from homology"/>
<dbReference type="InterPro" id="IPR025110">
    <property type="entry name" value="AMP-bd_C"/>
</dbReference>
<evidence type="ECO:0000313" key="7">
    <source>
        <dbReference type="EMBL" id="MDY7229480.1"/>
    </source>
</evidence>
<dbReference type="InterPro" id="IPR000873">
    <property type="entry name" value="AMP-dep_synth/lig_dom"/>
</dbReference>
<dbReference type="Gene3D" id="3.40.50.12780">
    <property type="entry name" value="N-terminal domain of ligase-like"/>
    <property type="match status" value="1"/>
</dbReference>
<dbReference type="PANTHER" id="PTHR22754">
    <property type="entry name" value="DISCO-INTERACTING PROTEIN 2 DIP2 -RELATED"/>
    <property type="match status" value="1"/>
</dbReference>
<dbReference type="InterPro" id="IPR040097">
    <property type="entry name" value="FAAL/FAAC"/>
</dbReference>
<dbReference type="PROSITE" id="PS00455">
    <property type="entry name" value="AMP_BINDING"/>
    <property type="match status" value="1"/>
</dbReference>
<evidence type="ECO:0000256" key="3">
    <source>
        <dbReference type="ARBA" id="ARBA00022832"/>
    </source>
</evidence>
<dbReference type="InterPro" id="IPR042099">
    <property type="entry name" value="ANL_N_sf"/>
</dbReference>
<dbReference type="Pfam" id="PF00501">
    <property type="entry name" value="AMP-binding"/>
    <property type="match status" value="1"/>
</dbReference>
<evidence type="ECO:0000259" key="6">
    <source>
        <dbReference type="Pfam" id="PF23024"/>
    </source>
</evidence>
<keyword evidence="4" id="KW-0443">Lipid metabolism</keyword>
<reference evidence="7 8" key="1">
    <citation type="submission" date="2023-12" db="EMBL/GenBank/DDBJ databases">
        <title>the genome sequence of Hyalangium sp. s54d21.</title>
        <authorList>
            <person name="Zhang X."/>
        </authorList>
    </citation>
    <scope>NUCLEOTIDE SEQUENCE [LARGE SCALE GENOMIC DNA]</scope>
    <source>
        <strain evidence="8">s54d21</strain>
    </source>
</reference>
<dbReference type="RefSeq" id="WP_321548201.1">
    <property type="nucleotide sequence ID" value="NZ_JAXIVS010000008.1"/>
</dbReference>
<dbReference type="Proteomes" id="UP001291309">
    <property type="component" value="Unassembled WGS sequence"/>
</dbReference>
<dbReference type="InterPro" id="IPR045851">
    <property type="entry name" value="AMP-bd_C_sf"/>
</dbReference>
<evidence type="ECO:0000256" key="4">
    <source>
        <dbReference type="ARBA" id="ARBA00023098"/>
    </source>
</evidence>
<feature type="domain" description="AMP-binding enzyme C-terminal" evidence="6">
    <location>
        <begin position="457"/>
        <end position="577"/>
    </location>
</feature>
<evidence type="ECO:0000259" key="5">
    <source>
        <dbReference type="Pfam" id="PF00501"/>
    </source>
</evidence>
<feature type="domain" description="AMP-dependent synthetase/ligase" evidence="5">
    <location>
        <begin position="16"/>
        <end position="413"/>
    </location>
</feature>
<dbReference type="PANTHER" id="PTHR22754:SF32">
    <property type="entry name" value="DISCO-INTERACTING PROTEIN 2"/>
    <property type="match status" value="1"/>
</dbReference>
<dbReference type="CDD" id="cd05931">
    <property type="entry name" value="FAAL"/>
    <property type="match status" value="1"/>
</dbReference>
<sequence length="581" mass="64223">MQTSPPPVATLTDLVRWRTEQHPEAYAYTFLPDGDTEEQNWTYAELDRQSRAVAAQLQEHKIGDDRALLLYPPGLEYLGAFYGCLYAGVIAVPAYPPQYFQSISRILSIIQDARPRFALTTAAILETVKAIEGEYPQLRDIHWIATDALPAKIEEQWKAPALTGDSLAFLQYTSGSTSTPKGVMVLHRNLIDNQKMIQRGMGLSQRSTSVGWLPLYHDMGLIGIVMHSLYTGSRAVLMSPWSFLQKPMRWLKAISRYRAELSGGPNFSYALCVRKLKPEHLEGMDLSSWKIAFNGAEPVRSDTLELFAKTFAPAGFRRESLYPCYGLAEATLFVTGVPSGEYRTVTVDAGALERNRAVQVSPDAPNSRTLVSCGQSWGNSTLRIADPEKFTACAPGEVGEIWVAGPHVTQGYWGRPETDAQTFSARIQGSDEGPFLRTGDLGFILDGRLYVTGRIKDLIIVDGRNHYPHDIEQTVEGLNEAFRAGGCAAFSVDRNNEEKLVVLAEIDRRYAALGSGDATHVLDAQQAIRKIRQGVAAAHSVEVHDVVLLQAGEILKTSSGKIQRRACRAKYLEGSFQLWPG</sequence>
<evidence type="ECO:0000256" key="2">
    <source>
        <dbReference type="ARBA" id="ARBA00022598"/>
    </source>
</evidence>
<dbReference type="Pfam" id="PF23024">
    <property type="entry name" value="AMP-dom_DIP2-like"/>
    <property type="match status" value="1"/>
</dbReference>
<organism evidence="7 8">
    <name type="scientific">Hyalangium rubrum</name>
    <dbReference type="NCBI Taxonomy" id="3103134"/>
    <lineage>
        <taxon>Bacteria</taxon>
        <taxon>Pseudomonadati</taxon>
        <taxon>Myxococcota</taxon>
        <taxon>Myxococcia</taxon>
        <taxon>Myxococcales</taxon>
        <taxon>Cystobacterineae</taxon>
        <taxon>Archangiaceae</taxon>
        <taxon>Hyalangium</taxon>
    </lineage>
</organism>
<comment type="similarity">
    <text evidence="1">Belongs to the ATP-dependent AMP-binding enzyme family.</text>
</comment>
<keyword evidence="2 7" id="KW-0436">Ligase</keyword>
<gene>
    <name evidence="7" type="ORF">SYV04_24015</name>
</gene>
<name>A0ABU5HBM6_9BACT</name>
<keyword evidence="3" id="KW-0276">Fatty acid metabolism</keyword>
<evidence type="ECO:0000313" key="8">
    <source>
        <dbReference type="Proteomes" id="UP001291309"/>
    </source>
</evidence>
<dbReference type="EMBL" id="JAXIVS010000008">
    <property type="protein sequence ID" value="MDY7229480.1"/>
    <property type="molecule type" value="Genomic_DNA"/>
</dbReference>
<accession>A0ABU5HBM6</accession>
<keyword evidence="8" id="KW-1185">Reference proteome</keyword>
<comment type="caution">
    <text evidence="7">The sequence shown here is derived from an EMBL/GenBank/DDBJ whole genome shotgun (WGS) entry which is preliminary data.</text>
</comment>
<evidence type="ECO:0000256" key="1">
    <source>
        <dbReference type="ARBA" id="ARBA00006432"/>
    </source>
</evidence>